<name>A0AAD4KNG3_9EURO</name>
<protein>
    <submittedName>
        <fullName evidence="10">Dihydroxy acid dehydratase</fullName>
    </submittedName>
</protein>
<dbReference type="PROSITE" id="PS00886">
    <property type="entry name" value="ILVD_EDD_1"/>
    <property type="match status" value="1"/>
</dbReference>
<gene>
    <name evidence="10" type="ORF">BGW36DRAFT_398170</name>
</gene>
<evidence type="ECO:0000256" key="7">
    <source>
        <dbReference type="SAM" id="MobiDB-lite"/>
    </source>
</evidence>
<dbReference type="EMBL" id="JAJTJA010000007">
    <property type="protein sequence ID" value="KAH8696687.1"/>
    <property type="molecule type" value="Genomic_DNA"/>
</dbReference>
<dbReference type="InterPro" id="IPR056740">
    <property type="entry name" value="ILV_EDD_C"/>
</dbReference>
<dbReference type="SUPFAM" id="SSF143975">
    <property type="entry name" value="IlvD/EDD N-terminal domain-like"/>
    <property type="match status" value="1"/>
</dbReference>
<dbReference type="GO" id="GO:0016836">
    <property type="term" value="F:hydro-lyase activity"/>
    <property type="evidence" value="ECO:0007669"/>
    <property type="project" value="UniProtKB-ARBA"/>
</dbReference>
<dbReference type="PANTHER" id="PTHR43183">
    <property type="entry name" value="HYPOTHETICAL DIHYDROXYACID DEHYDRATASE (EUROFUNG)-RELATED"/>
    <property type="match status" value="1"/>
</dbReference>
<evidence type="ECO:0000259" key="8">
    <source>
        <dbReference type="Pfam" id="PF00920"/>
    </source>
</evidence>
<feature type="region of interest" description="Disordered" evidence="7">
    <location>
        <begin position="510"/>
        <end position="530"/>
    </location>
</feature>
<sequence>MGEEKKLPQTCEGCTCSGQEKQSINIEDCQEELLALQRRTQQLETTLASLKVDGTSKEKSSPNQGLRSRKWFGKETDPAMGSIYIERYLNYGMTREELTSGKPIIGTAQSGPDLMPCNRYHLELSKRIREGIRSAGKVSHLSSHSPHPRKLSTNNYLFGQKPCLTSLVEILYAYPLDGVMLLTGCDKITPACLMAAATVVKIPALCLNVGPMINGYVKIELAGSAMLAAGEMNRDQFIDYVSNAICGSLQHHGTASTINALKGALGMALPGSAAIPAPYRERAQCAYESDKQIVELLLTDRKPSDTMTQEAFDNAIVVNSAIVGSTNAIAKHMGVDLTVEDWDQVGFNIPLLLNMQPAGEYLGEEYFRAGGLPAVMTELRDAGKLHPNVLTCTGQSVADNDRRIICEYKDPILVNAELRHLWRTLFNSAIMETCVISDELRNKFLQNPDDPDAFGGPVVVFDGPKDYHQRIEDESTPVDDRTLLIIRRTGPLGYPGAAEVVNMHPPGRLLKQGDGRQSGTSGSPSILNASPEAAAGRNIALLRDVDILMSAEELKKRKEILESMGGYHGPESHTPWQKLFRKETDQLNEGMVLREADKYQRVAQKWLEPRHNH</sequence>
<evidence type="ECO:0000313" key="10">
    <source>
        <dbReference type="EMBL" id="KAH8696687.1"/>
    </source>
</evidence>
<keyword evidence="5" id="KW-0456">Lyase</keyword>
<evidence type="ECO:0000256" key="2">
    <source>
        <dbReference type="ARBA" id="ARBA00022723"/>
    </source>
</evidence>
<dbReference type="InterPro" id="IPR037237">
    <property type="entry name" value="IlvD/EDD_N"/>
</dbReference>
<feature type="domain" description="Dihydroxy-acid/6-phosphogluconate dehydratase N-terminal" evidence="8">
    <location>
        <begin position="102"/>
        <end position="400"/>
    </location>
</feature>
<evidence type="ECO:0000259" key="9">
    <source>
        <dbReference type="Pfam" id="PF24877"/>
    </source>
</evidence>
<evidence type="ECO:0000256" key="3">
    <source>
        <dbReference type="ARBA" id="ARBA00023004"/>
    </source>
</evidence>
<dbReference type="InterPro" id="IPR052352">
    <property type="entry name" value="Sugar_Degrad_Dehydratases"/>
</dbReference>
<dbReference type="Proteomes" id="UP001201262">
    <property type="component" value="Unassembled WGS sequence"/>
</dbReference>
<keyword evidence="11" id="KW-1185">Reference proteome</keyword>
<dbReference type="GeneID" id="70248667"/>
<organism evidence="10 11">
    <name type="scientific">Talaromyces proteolyticus</name>
    <dbReference type="NCBI Taxonomy" id="1131652"/>
    <lineage>
        <taxon>Eukaryota</taxon>
        <taxon>Fungi</taxon>
        <taxon>Dikarya</taxon>
        <taxon>Ascomycota</taxon>
        <taxon>Pezizomycotina</taxon>
        <taxon>Eurotiomycetes</taxon>
        <taxon>Eurotiomycetidae</taxon>
        <taxon>Eurotiales</taxon>
        <taxon>Trichocomaceae</taxon>
        <taxon>Talaromyces</taxon>
        <taxon>Talaromyces sect. Bacilispori</taxon>
    </lineage>
</organism>
<evidence type="ECO:0000256" key="5">
    <source>
        <dbReference type="ARBA" id="ARBA00023239"/>
    </source>
</evidence>
<reference evidence="10" key="1">
    <citation type="submission" date="2021-12" db="EMBL/GenBank/DDBJ databases">
        <title>Convergent genome expansion in fungi linked to evolution of root-endophyte symbiosis.</title>
        <authorList>
            <consortium name="DOE Joint Genome Institute"/>
            <person name="Ke Y.-H."/>
            <person name="Bonito G."/>
            <person name="Liao H.-L."/>
            <person name="Looney B."/>
            <person name="Rojas-Flechas A."/>
            <person name="Nash J."/>
            <person name="Hameed K."/>
            <person name="Schadt C."/>
            <person name="Martin F."/>
            <person name="Crous P.W."/>
            <person name="Miettinen O."/>
            <person name="Magnuson J.K."/>
            <person name="Labbe J."/>
            <person name="Jacobson D."/>
            <person name="Doktycz M.J."/>
            <person name="Veneault-Fourrey C."/>
            <person name="Kuo A."/>
            <person name="Mondo S."/>
            <person name="Calhoun S."/>
            <person name="Riley R."/>
            <person name="Ohm R."/>
            <person name="LaButti K."/>
            <person name="Andreopoulos B."/>
            <person name="Pangilinan J."/>
            <person name="Nolan M."/>
            <person name="Tritt A."/>
            <person name="Clum A."/>
            <person name="Lipzen A."/>
            <person name="Daum C."/>
            <person name="Barry K."/>
            <person name="Grigoriev I.V."/>
            <person name="Vilgalys R."/>
        </authorList>
    </citation>
    <scope>NUCLEOTIDE SEQUENCE</scope>
    <source>
        <strain evidence="10">PMI_201</strain>
    </source>
</reference>
<feature type="coiled-coil region" evidence="6">
    <location>
        <begin position="19"/>
        <end position="53"/>
    </location>
</feature>
<dbReference type="InterPro" id="IPR042096">
    <property type="entry name" value="Dihydro-acid_dehy_C"/>
</dbReference>
<comment type="caution">
    <text evidence="10">The sequence shown here is derived from an EMBL/GenBank/DDBJ whole genome shotgun (WGS) entry which is preliminary data.</text>
</comment>
<evidence type="ECO:0000256" key="6">
    <source>
        <dbReference type="SAM" id="Coils"/>
    </source>
</evidence>
<proteinExistence type="inferred from homology"/>
<keyword evidence="6" id="KW-0175">Coiled coil</keyword>
<dbReference type="Gene3D" id="3.50.30.80">
    <property type="entry name" value="IlvD/EDD C-terminal domain-like"/>
    <property type="match status" value="1"/>
</dbReference>
<dbReference type="InterPro" id="IPR000581">
    <property type="entry name" value="ILV_EDD_N"/>
</dbReference>
<dbReference type="GO" id="GO:0046872">
    <property type="term" value="F:metal ion binding"/>
    <property type="evidence" value="ECO:0007669"/>
    <property type="project" value="UniProtKB-KW"/>
</dbReference>
<evidence type="ECO:0000256" key="4">
    <source>
        <dbReference type="ARBA" id="ARBA00023014"/>
    </source>
</evidence>
<dbReference type="Pfam" id="PF24877">
    <property type="entry name" value="ILV_EDD_C"/>
    <property type="match status" value="1"/>
</dbReference>
<dbReference type="PANTHER" id="PTHR43183:SF1">
    <property type="entry name" value="HYPOTHETICAL DIHYDROXY-ACID DEHYDRATASE (EUROFUNG)-RELATED"/>
    <property type="match status" value="1"/>
</dbReference>
<comment type="similarity">
    <text evidence="1">Belongs to the IlvD/Edd family.</text>
</comment>
<feature type="compositionally biased region" description="Polar residues" evidence="7">
    <location>
        <begin position="515"/>
        <end position="528"/>
    </location>
</feature>
<keyword evidence="3" id="KW-0408">Iron</keyword>
<dbReference type="GO" id="GO:0051536">
    <property type="term" value="F:iron-sulfur cluster binding"/>
    <property type="evidence" value="ECO:0007669"/>
    <property type="project" value="UniProtKB-KW"/>
</dbReference>
<dbReference type="SUPFAM" id="SSF52016">
    <property type="entry name" value="LeuD/IlvD-like"/>
    <property type="match status" value="1"/>
</dbReference>
<dbReference type="RefSeq" id="XP_046071623.1">
    <property type="nucleotide sequence ID" value="XM_046218380.1"/>
</dbReference>
<keyword evidence="4" id="KW-0411">Iron-sulfur</keyword>
<feature type="domain" description="Dihydroxy-acid/6-phosphogluconate dehydratase C-terminal" evidence="9">
    <location>
        <begin position="404"/>
        <end position="548"/>
    </location>
</feature>
<dbReference type="AlphaFoldDB" id="A0AAD4KNG3"/>
<keyword evidence="2" id="KW-0479">Metal-binding</keyword>
<evidence type="ECO:0000256" key="1">
    <source>
        <dbReference type="ARBA" id="ARBA00006486"/>
    </source>
</evidence>
<accession>A0AAD4KNG3</accession>
<dbReference type="InterPro" id="IPR020558">
    <property type="entry name" value="DiOHA_6PGluconate_deHydtase_CS"/>
</dbReference>
<evidence type="ECO:0000313" key="11">
    <source>
        <dbReference type="Proteomes" id="UP001201262"/>
    </source>
</evidence>
<dbReference type="Pfam" id="PF00920">
    <property type="entry name" value="ILVD_EDD_N"/>
    <property type="match status" value="1"/>
</dbReference>